<dbReference type="Pfam" id="PF02515">
    <property type="entry name" value="CoA_transf_3"/>
    <property type="match status" value="1"/>
</dbReference>
<name>A0ABU1INA8_9BACL</name>
<evidence type="ECO:0000313" key="2">
    <source>
        <dbReference type="Proteomes" id="UP001185012"/>
    </source>
</evidence>
<reference evidence="1 2" key="1">
    <citation type="submission" date="2023-07" db="EMBL/GenBank/DDBJ databases">
        <title>Genomic Encyclopedia of Type Strains, Phase IV (KMG-IV): sequencing the most valuable type-strain genomes for metagenomic binning, comparative biology and taxonomic classification.</title>
        <authorList>
            <person name="Goeker M."/>
        </authorList>
    </citation>
    <scope>NUCLEOTIDE SEQUENCE [LARGE SCALE GENOMIC DNA]</scope>
    <source>
        <strain evidence="1 2">DSM 45903</strain>
    </source>
</reference>
<dbReference type="PANTHER" id="PTHR48228:SF5">
    <property type="entry name" value="ALPHA-METHYLACYL-COA RACEMASE"/>
    <property type="match status" value="1"/>
</dbReference>
<dbReference type="Gene3D" id="3.40.50.10540">
    <property type="entry name" value="Crotonobetainyl-coa:carnitine coa-transferase, domain 1"/>
    <property type="match status" value="2"/>
</dbReference>
<keyword evidence="2" id="KW-1185">Reference proteome</keyword>
<organism evidence="1 2">
    <name type="scientific">Desmospora profundinema</name>
    <dbReference type="NCBI Taxonomy" id="1571184"/>
    <lineage>
        <taxon>Bacteria</taxon>
        <taxon>Bacillati</taxon>
        <taxon>Bacillota</taxon>
        <taxon>Bacilli</taxon>
        <taxon>Bacillales</taxon>
        <taxon>Thermoactinomycetaceae</taxon>
        <taxon>Desmospora</taxon>
    </lineage>
</organism>
<evidence type="ECO:0000313" key="1">
    <source>
        <dbReference type="EMBL" id="MDR6226261.1"/>
    </source>
</evidence>
<dbReference type="EMBL" id="JAVDQG010000004">
    <property type="protein sequence ID" value="MDR6226261.1"/>
    <property type="molecule type" value="Genomic_DNA"/>
</dbReference>
<dbReference type="InterPro" id="IPR023606">
    <property type="entry name" value="CoA-Trfase_III_dom_1_sf"/>
</dbReference>
<sequence>MEMPLRSIRMLDLTRLLPGPYCTMLLADFGAEVIKIEDPQIGDYARWHGPKLGEESALFHSLNRNKKSFCLDLKSEQGKDIFLQLVQTADVVVESFRPGVMDRLGLGYEALAKVNPKLIYCAVTGYGQDGPYSAFPGHDINYLSYTGFLDLQGERGGRPVVPAVQIADIGGGSLMAAVGILLALQARARTQKGQFVDISMMDGVVSWMQTILPDYLATGRPPRRGESMLAGGRACYGVYETADQRFLAVGALEPKFWETFCRIIQRPDWIFRLEAPLDEQEKLKEEISSIIKTRTLSEWMDAFKNQEACVSPVLQLEEVQADRQIKHRQMIVDVEHPALGTIQQPGIPIQLLDTKGAIRSPAPSWGEHTKELLLELGFTEEQITQLKKENTI</sequence>
<dbReference type="RefSeq" id="WP_309865892.1">
    <property type="nucleotide sequence ID" value="NZ_JAVDQG010000004.1"/>
</dbReference>
<comment type="caution">
    <text evidence="1">The sequence shown here is derived from an EMBL/GenBank/DDBJ whole genome shotgun (WGS) entry which is preliminary data.</text>
</comment>
<gene>
    <name evidence="1" type="ORF">JOE21_002267</name>
</gene>
<proteinExistence type="predicted"/>
<accession>A0ABU1INA8</accession>
<dbReference type="InterPro" id="IPR003673">
    <property type="entry name" value="CoA-Trfase_fam_III"/>
</dbReference>
<dbReference type="PANTHER" id="PTHR48228">
    <property type="entry name" value="SUCCINYL-COA--D-CITRAMALATE COA-TRANSFERASE"/>
    <property type="match status" value="1"/>
</dbReference>
<protein>
    <submittedName>
        <fullName evidence="1">Crotonobetainyl-CoA:carnitine CoA-transferase CaiB-like acyl-CoA transferase</fullName>
    </submittedName>
</protein>
<dbReference type="Proteomes" id="UP001185012">
    <property type="component" value="Unassembled WGS sequence"/>
</dbReference>
<dbReference type="InterPro" id="IPR050509">
    <property type="entry name" value="CoA-transferase_III"/>
</dbReference>
<dbReference type="SUPFAM" id="SSF89796">
    <property type="entry name" value="CoA-transferase family III (CaiB/BaiF)"/>
    <property type="match status" value="1"/>
</dbReference>